<reference evidence="2" key="1">
    <citation type="journal article" date="2020" name="Stud. Mycol.">
        <title>101 Dothideomycetes genomes: a test case for predicting lifestyles and emergence of pathogens.</title>
        <authorList>
            <person name="Haridas S."/>
            <person name="Albert R."/>
            <person name="Binder M."/>
            <person name="Bloem J."/>
            <person name="Labutti K."/>
            <person name="Salamov A."/>
            <person name="Andreopoulos B."/>
            <person name="Baker S."/>
            <person name="Barry K."/>
            <person name="Bills G."/>
            <person name="Bluhm B."/>
            <person name="Cannon C."/>
            <person name="Castanera R."/>
            <person name="Culley D."/>
            <person name="Daum C."/>
            <person name="Ezra D."/>
            <person name="Gonzalez J."/>
            <person name="Henrissat B."/>
            <person name="Kuo A."/>
            <person name="Liang C."/>
            <person name="Lipzen A."/>
            <person name="Lutzoni F."/>
            <person name="Magnuson J."/>
            <person name="Mondo S."/>
            <person name="Nolan M."/>
            <person name="Ohm R."/>
            <person name="Pangilinan J."/>
            <person name="Park H.-J."/>
            <person name="Ramirez L."/>
            <person name="Alfaro M."/>
            <person name="Sun H."/>
            <person name="Tritt A."/>
            <person name="Yoshinaga Y."/>
            <person name="Zwiers L.-H."/>
            <person name="Turgeon B."/>
            <person name="Goodwin S."/>
            <person name="Spatafora J."/>
            <person name="Crous P."/>
            <person name="Grigoriev I."/>
        </authorList>
    </citation>
    <scope>NUCLEOTIDE SEQUENCE</scope>
    <source>
        <strain evidence="2">CBS 113979</strain>
    </source>
</reference>
<organism evidence="2 3">
    <name type="scientific">Aulographum hederae CBS 113979</name>
    <dbReference type="NCBI Taxonomy" id="1176131"/>
    <lineage>
        <taxon>Eukaryota</taxon>
        <taxon>Fungi</taxon>
        <taxon>Dikarya</taxon>
        <taxon>Ascomycota</taxon>
        <taxon>Pezizomycotina</taxon>
        <taxon>Dothideomycetes</taxon>
        <taxon>Pleosporomycetidae</taxon>
        <taxon>Aulographales</taxon>
        <taxon>Aulographaceae</taxon>
    </lineage>
</organism>
<keyword evidence="3" id="KW-1185">Reference proteome</keyword>
<proteinExistence type="predicted"/>
<feature type="non-terminal residue" evidence="2">
    <location>
        <position position="1"/>
    </location>
</feature>
<protein>
    <submittedName>
        <fullName evidence="2">Uncharacterized protein</fullName>
    </submittedName>
</protein>
<feature type="non-terminal residue" evidence="2">
    <location>
        <position position="101"/>
    </location>
</feature>
<dbReference type="EMBL" id="ML977144">
    <property type="protein sequence ID" value="KAF1989651.1"/>
    <property type="molecule type" value="Genomic_DNA"/>
</dbReference>
<accession>A0A6G1H8W7</accession>
<name>A0A6G1H8W7_9PEZI</name>
<dbReference type="Proteomes" id="UP000800041">
    <property type="component" value="Unassembled WGS sequence"/>
</dbReference>
<feature type="region of interest" description="Disordered" evidence="1">
    <location>
        <begin position="28"/>
        <end position="61"/>
    </location>
</feature>
<sequence>TSTMRVAEILSDLTSLRVCEPSAALALVSARPPPPSSSFTTSTNLTTATSTQRTDEADADPDLTRAKDLVELHYAVKVAHARGELGGQLAEARDGVRRAVG</sequence>
<dbReference type="AlphaFoldDB" id="A0A6G1H8W7"/>
<feature type="compositionally biased region" description="Low complexity" evidence="1">
    <location>
        <begin position="37"/>
        <end position="51"/>
    </location>
</feature>
<dbReference type="OrthoDB" id="5394455at2759"/>
<evidence type="ECO:0000313" key="3">
    <source>
        <dbReference type="Proteomes" id="UP000800041"/>
    </source>
</evidence>
<evidence type="ECO:0000313" key="2">
    <source>
        <dbReference type="EMBL" id="KAF1989651.1"/>
    </source>
</evidence>
<gene>
    <name evidence="2" type="ORF">K402DRAFT_302897</name>
</gene>
<evidence type="ECO:0000256" key="1">
    <source>
        <dbReference type="SAM" id="MobiDB-lite"/>
    </source>
</evidence>